<feature type="domain" description="Clp1 P-loop" evidence="10">
    <location>
        <begin position="34"/>
        <end position="201"/>
    </location>
</feature>
<dbReference type="PATRIC" id="fig|1069083.5.peg.1039"/>
<dbReference type="RefSeq" id="WP_004592378.1">
    <property type="nucleotide sequence ID" value="NZ_APMM01000037.1"/>
</dbReference>
<dbReference type="SUPFAM" id="SSF52540">
    <property type="entry name" value="P-loop containing nucleoside triphosphate hydrolases"/>
    <property type="match status" value="1"/>
</dbReference>
<dbReference type="InterPro" id="IPR027417">
    <property type="entry name" value="P-loop_NTPase"/>
</dbReference>
<dbReference type="InterPro" id="IPR045116">
    <property type="entry name" value="Clp1/Grc3"/>
</dbReference>
<evidence type="ECO:0000256" key="5">
    <source>
        <dbReference type="ARBA" id="ARBA00022777"/>
    </source>
</evidence>
<dbReference type="GO" id="GO:0005524">
    <property type="term" value="F:ATP binding"/>
    <property type="evidence" value="ECO:0007669"/>
    <property type="project" value="UniProtKB-KW"/>
</dbReference>
<keyword evidence="3" id="KW-0808">Transferase</keyword>
<dbReference type="PANTHER" id="PTHR12755:SF3">
    <property type="entry name" value="POLYNUCLEOTIDE 5'-HYDROXYL-KINASE NOL9"/>
    <property type="match status" value="1"/>
</dbReference>
<evidence type="ECO:0000256" key="1">
    <source>
        <dbReference type="ARBA" id="ARBA00001968"/>
    </source>
</evidence>
<evidence type="ECO:0000256" key="9">
    <source>
        <dbReference type="ARBA" id="ARBA00044673"/>
    </source>
</evidence>
<dbReference type="InterPro" id="IPR032319">
    <property type="entry name" value="CLP1_P"/>
</dbReference>
<dbReference type="Gene3D" id="3.40.50.300">
    <property type="entry name" value="P-loop containing nucleotide triphosphate hydrolases"/>
    <property type="match status" value="1"/>
</dbReference>
<dbReference type="STRING" id="1069083.GCA_000371805_01322"/>
<evidence type="ECO:0000256" key="3">
    <source>
        <dbReference type="ARBA" id="ARBA00022679"/>
    </source>
</evidence>
<sequence>MINKASYPESVLEDRFELLDYIKEHDKRKIILVGGVDTGKTTLATFLIKNLKYNLIDADVGQKSILPPATVSLGNYKEGFLCLSEIKEEKSYFIGSTNPTQFIGEMLTGVKKLADYAKEYFIIDTTGLINGAGEYLKKMKIELVEPDLIVALQKSNELSHILKPFIDKVDIFYIKPYIGKKYSREERKDIRENKWKTYFNNAKEIEINFEDYIISGSKAFQGERITDDEKLLLENIYKWEILYGSKCEGKFFIVKKDVKVVKRSVDKNLIFYMEPERFNNLVVGLIDNEGFCSGLAIIKEIDFKNESLKLITPSSLKNVREIRLGRVKLENGERLIDKDYI</sequence>
<dbReference type="Pfam" id="PF16575">
    <property type="entry name" value="CLP1_P"/>
    <property type="match status" value="1"/>
</dbReference>
<evidence type="ECO:0000256" key="4">
    <source>
        <dbReference type="ARBA" id="ARBA00022741"/>
    </source>
</evidence>
<evidence type="ECO:0000256" key="2">
    <source>
        <dbReference type="ARBA" id="ARBA00012157"/>
    </source>
</evidence>
<dbReference type="EMBL" id="APMM01000037">
    <property type="protein sequence ID" value="ENN95899.1"/>
    <property type="molecule type" value="Genomic_DNA"/>
</dbReference>
<keyword evidence="12" id="KW-1185">Reference proteome</keyword>
<comment type="catalytic activity">
    <reaction evidence="8">
        <text>a 5'-end dephospho-ribonucleoside-RNA + ATP = a 5'-end 5'-phospho-ribonucleoside-RNA + ADP + H(+)</text>
        <dbReference type="Rhea" id="RHEA:54580"/>
        <dbReference type="Rhea" id="RHEA-COMP:13936"/>
        <dbReference type="Rhea" id="RHEA-COMP:15179"/>
        <dbReference type="ChEBI" id="CHEBI:15378"/>
        <dbReference type="ChEBI" id="CHEBI:30616"/>
        <dbReference type="ChEBI" id="CHEBI:138282"/>
        <dbReference type="ChEBI" id="CHEBI:138284"/>
        <dbReference type="ChEBI" id="CHEBI:456216"/>
        <dbReference type="EC" id="2.7.1.78"/>
    </reaction>
</comment>
<comment type="function">
    <text evidence="7">Polynucleotide kinase that can phosphorylate the 5'-hydroxyl groups of both single-stranded RNA (ssRNA) and single-stranded DNA (ssDNA). Exhibits a strong preference for ssRNA.</text>
</comment>
<keyword evidence="4" id="KW-0547">Nucleotide-binding</keyword>
<evidence type="ECO:0000256" key="7">
    <source>
        <dbReference type="ARBA" id="ARBA00024737"/>
    </source>
</evidence>
<dbReference type="OrthoDB" id="359472at2157"/>
<evidence type="ECO:0000259" key="10">
    <source>
        <dbReference type="Pfam" id="PF16575"/>
    </source>
</evidence>
<reference evidence="11 12" key="1">
    <citation type="journal article" date="2013" name="Genome Announc.">
        <title>Draft Genome Sequence of a Highly Flagellated, Fast-Swimming Archaeon, Methanocaldococcus villosus Strain KIN24-T80 (DSM 22612).</title>
        <authorList>
            <person name="Thennarasu S."/>
            <person name="Polireddy D."/>
            <person name="Antony A."/>
            <person name="Yada M.R."/>
            <person name="Algarawi S."/>
            <person name="Sivakumar N."/>
        </authorList>
    </citation>
    <scope>NUCLEOTIDE SEQUENCE [LARGE SCALE GENOMIC DNA]</scope>
    <source>
        <strain evidence="11 12">KIN24-T80</strain>
    </source>
</reference>
<keyword evidence="6" id="KW-0067">ATP-binding</keyword>
<evidence type="ECO:0000256" key="6">
    <source>
        <dbReference type="ARBA" id="ARBA00022840"/>
    </source>
</evidence>
<dbReference type="EC" id="2.7.1.78" evidence="2"/>
<proteinExistence type="predicted"/>
<accession>N6UU70</accession>
<dbReference type="Proteomes" id="UP000053695">
    <property type="component" value="Unassembled WGS sequence"/>
</dbReference>
<organism evidence="11 12">
    <name type="scientific">Methanocaldococcus villosus KIN24-T80</name>
    <dbReference type="NCBI Taxonomy" id="1069083"/>
    <lineage>
        <taxon>Archaea</taxon>
        <taxon>Methanobacteriati</taxon>
        <taxon>Methanobacteriota</taxon>
        <taxon>Methanomada group</taxon>
        <taxon>Methanococci</taxon>
        <taxon>Methanococcales</taxon>
        <taxon>Methanocaldococcaceae</taxon>
        <taxon>Methanocaldococcus</taxon>
    </lineage>
</organism>
<gene>
    <name evidence="11" type="ORF">J422_05324</name>
</gene>
<name>N6UU70_9EURY</name>
<protein>
    <recommendedName>
        <fullName evidence="2">polynucleotide 5'-hydroxyl-kinase</fullName>
        <ecNumber evidence="2">2.7.1.78</ecNumber>
    </recommendedName>
</protein>
<dbReference type="AlphaFoldDB" id="N6UU70"/>
<evidence type="ECO:0000313" key="11">
    <source>
        <dbReference type="EMBL" id="ENN95899.1"/>
    </source>
</evidence>
<comment type="caution">
    <text evidence="11">The sequence shown here is derived from an EMBL/GenBank/DDBJ whole genome shotgun (WGS) entry which is preliminary data.</text>
</comment>
<dbReference type="PANTHER" id="PTHR12755">
    <property type="entry name" value="CLEAVAGE/POLYADENYLATION FACTOR IA SUBUNIT CLP1P"/>
    <property type="match status" value="1"/>
</dbReference>
<dbReference type="GO" id="GO:0006396">
    <property type="term" value="P:RNA processing"/>
    <property type="evidence" value="ECO:0007669"/>
    <property type="project" value="InterPro"/>
</dbReference>
<dbReference type="GO" id="GO:0051734">
    <property type="term" value="F:ATP-dependent polynucleotide 5'-hydroxyl-kinase activity"/>
    <property type="evidence" value="ECO:0007669"/>
    <property type="project" value="UniProtKB-EC"/>
</dbReference>
<evidence type="ECO:0000256" key="8">
    <source>
        <dbReference type="ARBA" id="ARBA00044641"/>
    </source>
</evidence>
<comment type="catalytic activity">
    <reaction evidence="9">
        <text>a 5'-end dephospho-2'-deoxyribonucleoside-DNA + ATP = a 5'-end 5'-phospho-2'-deoxyribonucleoside-DNA + ADP + H(+)</text>
        <dbReference type="Rhea" id="RHEA:15669"/>
        <dbReference type="Rhea" id="RHEA-COMP:13180"/>
        <dbReference type="Rhea" id="RHEA-COMP:13184"/>
        <dbReference type="ChEBI" id="CHEBI:15378"/>
        <dbReference type="ChEBI" id="CHEBI:30616"/>
        <dbReference type="ChEBI" id="CHEBI:136412"/>
        <dbReference type="ChEBI" id="CHEBI:136416"/>
        <dbReference type="ChEBI" id="CHEBI:456216"/>
        <dbReference type="EC" id="2.7.1.78"/>
    </reaction>
</comment>
<keyword evidence="5" id="KW-0418">Kinase</keyword>
<evidence type="ECO:0000313" key="12">
    <source>
        <dbReference type="Proteomes" id="UP000053695"/>
    </source>
</evidence>
<comment type="cofactor">
    <cofactor evidence="1">
        <name>a divalent metal cation</name>
        <dbReference type="ChEBI" id="CHEBI:60240"/>
    </cofactor>
</comment>